<keyword evidence="2" id="KW-1185">Reference proteome</keyword>
<proteinExistence type="predicted"/>
<gene>
    <name evidence="1" type="ORF">Cgig2_002651</name>
</gene>
<dbReference type="EMBL" id="JAKOGI010001769">
    <property type="protein sequence ID" value="KAJ8424125.1"/>
    <property type="molecule type" value="Genomic_DNA"/>
</dbReference>
<organism evidence="1 2">
    <name type="scientific">Carnegiea gigantea</name>
    <dbReference type="NCBI Taxonomy" id="171969"/>
    <lineage>
        <taxon>Eukaryota</taxon>
        <taxon>Viridiplantae</taxon>
        <taxon>Streptophyta</taxon>
        <taxon>Embryophyta</taxon>
        <taxon>Tracheophyta</taxon>
        <taxon>Spermatophyta</taxon>
        <taxon>Magnoliopsida</taxon>
        <taxon>eudicotyledons</taxon>
        <taxon>Gunneridae</taxon>
        <taxon>Pentapetalae</taxon>
        <taxon>Caryophyllales</taxon>
        <taxon>Cactineae</taxon>
        <taxon>Cactaceae</taxon>
        <taxon>Cactoideae</taxon>
        <taxon>Echinocereeae</taxon>
        <taxon>Carnegiea</taxon>
    </lineage>
</organism>
<comment type="caution">
    <text evidence="1">The sequence shown here is derived from an EMBL/GenBank/DDBJ whole genome shotgun (WGS) entry which is preliminary data.</text>
</comment>
<evidence type="ECO:0000313" key="2">
    <source>
        <dbReference type="Proteomes" id="UP001153076"/>
    </source>
</evidence>
<evidence type="ECO:0000313" key="1">
    <source>
        <dbReference type="EMBL" id="KAJ8424125.1"/>
    </source>
</evidence>
<dbReference type="Proteomes" id="UP001153076">
    <property type="component" value="Unassembled WGS sequence"/>
</dbReference>
<reference evidence="1" key="1">
    <citation type="submission" date="2022-04" db="EMBL/GenBank/DDBJ databases">
        <title>Carnegiea gigantea Genome sequencing and assembly v2.</title>
        <authorList>
            <person name="Copetti D."/>
            <person name="Sanderson M.J."/>
            <person name="Burquez A."/>
            <person name="Wojciechowski M.F."/>
        </authorList>
    </citation>
    <scope>NUCLEOTIDE SEQUENCE</scope>
    <source>
        <strain evidence="1">SGP5-SGP5p</strain>
        <tissue evidence="1">Aerial part</tissue>
    </source>
</reference>
<sequence length="180" mass="20716">MSFARHSLFITSVHILFEQYASTGAPKHTLKGEVSISLMGIHGFLGLPLSGFLFHEVVSPSKELKTSLGKSSTHLFVAYHILQHRFDHKPIIKEWIAFWFCGPIKYHAPMNKAVEAKSLPTLYWLNSSWDFLSRTEHGKMPSTLGHPHKHFWRSWQTFVTLPSWKKRRSYSMTFSLCLGS</sequence>
<dbReference type="AlphaFoldDB" id="A0A9Q1GS46"/>
<accession>A0A9Q1GS46</accession>
<dbReference type="OrthoDB" id="910577at2759"/>
<name>A0A9Q1GS46_9CARY</name>
<protein>
    <submittedName>
        <fullName evidence="1">Uncharacterized protein</fullName>
    </submittedName>
</protein>